<dbReference type="AlphaFoldDB" id="A0A2T1A6E5"/>
<reference evidence="13 14" key="1">
    <citation type="submission" date="2018-03" db="EMBL/GenBank/DDBJ databases">
        <title>Genomic Encyclopedia of Archaeal and Bacterial Type Strains, Phase II (KMG-II): from individual species to whole genera.</title>
        <authorList>
            <person name="Goeker M."/>
        </authorList>
    </citation>
    <scope>NUCLEOTIDE SEQUENCE [LARGE SCALE GENOMIC DNA]</scope>
    <source>
        <strain evidence="13 14">DSM 100065</strain>
    </source>
</reference>
<dbReference type="GO" id="GO:0009089">
    <property type="term" value="P:lysine biosynthetic process via diaminopimelate"/>
    <property type="evidence" value="ECO:0007669"/>
    <property type="project" value="UniProtKB-UniPathway"/>
</dbReference>
<evidence type="ECO:0000256" key="3">
    <source>
        <dbReference type="ARBA" id="ARBA00005130"/>
    </source>
</evidence>
<keyword evidence="8" id="KW-0378">Hydrolase</keyword>
<dbReference type="Pfam" id="PF07687">
    <property type="entry name" value="M20_dimer"/>
    <property type="match status" value="1"/>
</dbReference>
<name>A0A2T1A6E5_9ACTN</name>
<accession>A0A2T1A6E5</accession>
<comment type="catalytic activity">
    <reaction evidence="11">
        <text>N-succinyl-(2S,6S)-2,6-diaminopimelate + H2O = (2S,6S)-2,6-diaminopimelate + succinate</text>
        <dbReference type="Rhea" id="RHEA:22608"/>
        <dbReference type="ChEBI" id="CHEBI:15377"/>
        <dbReference type="ChEBI" id="CHEBI:30031"/>
        <dbReference type="ChEBI" id="CHEBI:57609"/>
        <dbReference type="ChEBI" id="CHEBI:58087"/>
        <dbReference type="EC" id="3.5.1.18"/>
    </reaction>
</comment>
<evidence type="ECO:0000259" key="12">
    <source>
        <dbReference type="Pfam" id="PF07687"/>
    </source>
</evidence>
<dbReference type="InterPro" id="IPR001261">
    <property type="entry name" value="ArgE/DapE_CS"/>
</dbReference>
<dbReference type="GO" id="GO:0009014">
    <property type="term" value="F:succinyl-diaminopimelate desuccinylase activity"/>
    <property type="evidence" value="ECO:0007669"/>
    <property type="project" value="UniProtKB-EC"/>
</dbReference>
<evidence type="ECO:0000256" key="5">
    <source>
        <dbReference type="ARBA" id="ARBA00011921"/>
    </source>
</evidence>
<dbReference type="PROSITE" id="PS00759">
    <property type="entry name" value="ARGE_DAPE_CPG2_2"/>
    <property type="match status" value="1"/>
</dbReference>
<dbReference type="PANTHER" id="PTHR43808:SF32">
    <property type="entry name" value="ARGE_DAPE-RELATED DEACYLASE"/>
    <property type="match status" value="1"/>
</dbReference>
<dbReference type="EC" id="3.5.1.18" evidence="5"/>
<evidence type="ECO:0000313" key="14">
    <source>
        <dbReference type="Proteomes" id="UP000237752"/>
    </source>
</evidence>
<dbReference type="RefSeq" id="WP_106347228.1">
    <property type="nucleotide sequence ID" value="NZ_PVUE01000001.1"/>
</dbReference>
<dbReference type="Gene3D" id="3.40.630.10">
    <property type="entry name" value="Zn peptidases"/>
    <property type="match status" value="2"/>
</dbReference>
<evidence type="ECO:0000256" key="1">
    <source>
        <dbReference type="ARBA" id="ARBA00001941"/>
    </source>
</evidence>
<keyword evidence="7" id="KW-0479">Metal-binding</keyword>
<sequence length="407" mass="42623">MNGATSKFNIDADGLVAFTQALVRVRSVHDAATSNTEGQAAALVEAKMRSFGWDPEVIEIEPGRPNVIAVLHGNRPGPTLMFEGHTDVVTEGDLSEWTFDPYGAEIRDGKLLGRGSADMKSGLAAMIYAARAVERAGDFPGTLVVGALADEEGMMIGAKAFAGSSLALGVDGAIICEPEDGEICNVAKGAIRMKVIIKGKMAHGAMPQHGRNPIPVAAAIISKLAALQDELQKEHGEHPTLGDIYLTPTVLDGGDNDQINVIPTVCSLAADIRTTTAVDHPTLLSHIHSLVDQSALEAGCEATFVVIDDRPPVDTPIDDPVVAALAAAHERVTGGTPVYGGVPGTTDGTILTRDAAIPTVVYGPGDKWIAHQANEWVSVEDIVINAHVYAEAAAEFLNSDIAARKAK</sequence>
<dbReference type="PROSITE" id="PS00758">
    <property type="entry name" value="ARGE_DAPE_CPG2_1"/>
    <property type="match status" value="1"/>
</dbReference>
<dbReference type="OrthoDB" id="7055905at2"/>
<evidence type="ECO:0000256" key="6">
    <source>
        <dbReference type="ARBA" id="ARBA00016853"/>
    </source>
</evidence>
<proteinExistence type="inferred from homology"/>
<comment type="similarity">
    <text evidence="4">Belongs to the peptidase M20A family.</text>
</comment>
<gene>
    <name evidence="13" type="ORF">CLV47_101310</name>
</gene>
<comment type="cofactor">
    <cofactor evidence="2">
        <name>Zn(2+)</name>
        <dbReference type="ChEBI" id="CHEBI:29105"/>
    </cofactor>
</comment>
<evidence type="ECO:0000313" key="13">
    <source>
        <dbReference type="EMBL" id="PRZ44185.1"/>
    </source>
</evidence>
<evidence type="ECO:0000256" key="8">
    <source>
        <dbReference type="ARBA" id="ARBA00022801"/>
    </source>
</evidence>
<evidence type="ECO:0000256" key="2">
    <source>
        <dbReference type="ARBA" id="ARBA00001947"/>
    </source>
</evidence>
<protein>
    <recommendedName>
        <fullName evidence="6">Probable succinyl-diaminopimelate desuccinylase</fullName>
        <ecNumber evidence="5">3.5.1.18</ecNumber>
    </recommendedName>
</protein>
<dbReference type="EMBL" id="PVUE01000001">
    <property type="protein sequence ID" value="PRZ44185.1"/>
    <property type="molecule type" value="Genomic_DNA"/>
</dbReference>
<dbReference type="InterPro" id="IPR036264">
    <property type="entry name" value="Bact_exopeptidase_dim_dom"/>
</dbReference>
<dbReference type="InterPro" id="IPR010182">
    <property type="entry name" value="ArgE/DapE"/>
</dbReference>
<evidence type="ECO:0000256" key="7">
    <source>
        <dbReference type="ARBA" id="ARBA00022723"/>
    </source>
</evidence>
<organism evidence="13 14">
    <name type="scientific">Antricoccus suffuscus</name>
    <dbReference type="NCBI Taxonomy" id="1629062"/>
    <lineage>
        <taxon>Bacteria</taxon>
        <taxon>Bacillati</taxon>
        <taxon>Actinomycetota</taxon>
        <taxon>Actinomycetes</taxon>
        <taxon>Geodermatophilales</taxon>
        <taxon>Antricoccaceae</taxon>
        <taxon>Antricoccus</taxon>
    </lineage>
</organism>
<dbReference type="InterPro" id="IPR011650">
    <property type="entry name" value="Peptidase_M20_dimer"/>
</dbReference>
<dbReference type="InterPro" id="IPR050072">
    <property type="entry name" value="Peptidase_M20A"/>
</dbReference>
<dbReference type="Proteomes" id="UP000237752">
    <property type="component" value="Unassembled WGS sequence"/>
</dbReference>
<dbReference type="NCBIfam" id="TIGR01910">
    <property type="entry name" value="DapE-ArgE"/>
    <property type="match status" value="1"/>
</dbReference>
<dbReference type="SUPFAM" id="SSF55031">
    <property type="entry name" value="Bacterial exopeptidase dimerisation domain"/>
    <property type="match status" value="1"/>
</dbReference>
<dbReference type="PANTHER" id="PTHR43808">
    <property type="entry name" value="ACETYLORNITHINE DEACETYLASE"/>
    <property type="match status" value="1"/>
</dbReference>
<dbReference type="Gene3D" id="3.30.70.360">
    <property type="match status" value="1"/>
</dbReference>
<dbReference type="InterPro" id="IPR002933">
    <property type="entry name" value="Peptidase_M20"/>
</dbReference>
<dbReference type="Pfam" id="PF01546">
    <property type="entry name" value="Peptidase_M20"/>
    <property type="match status" value="1"/>
</dbReference>
<evidence type="ECO:0000256" key="4">
    <source>
        <dbReference type="ARBA" id="ARBA00006247"/>
    </source>
</evidence>
<keyword evidence="9" id="KW-0862">Zinc</keyword>
<keyword evidence="10" id="KW-0170">Cobalt</keyword>
<dbReference type="SUPFAM" id="SSF53187">
    <property type="entry name" value="Zn-dependent exopeptidases"/>
    <property type="match status" value="1"/>
</dbReference>
<feature type="domain" description="Peptidase M20 dimerisation" evidence="12">
    <location>
        <begin position="188"/>
        <end position="296"/>
    </location>
</feature>
<comment type="cofactor">
    <cofactor evidence="1">
        <name>Co(2+)</name>
        <dbReference type="ChEBI" id="CHEBI:48828"/>
    </cofactor>
</comment>
<comment type="pathway">
    <text evidence="3">Amino-acid biosynthesis; L-lysine biosynthesis via DAP pathway; LL-2,6-diaminopimelate from (S)-tetrahydrodipicolinate (succinylase route): step 3/3.</text>
</comment>
<dbReference type="CDD" id="cd08659">
    <property type="entry name" value="M20_ArgE_DapE-like"/>
    <property type="match status" value="1"/>
</dbReference>
<keyword evidence="14" id="KW-1185">Reference proteome</keyword>
<comment type="caution">
    <text evidence="13">The sequence shown here is derived from an EMBL/GenBank/DDBJ whole genome shotgun (WGS) entry which is preliminary data.</text>
</comment>
<dbReference type="GO" id="GO:0046872">
    <property type="term" value="F:metal ion binding"/>
    <property type="evidence" value="ECO:0007669"/>
    <property type="project" value="UniProtKB-KW"/>
</dbReference>
<dbReference type="UniPathway" id="UPA00034">
    <property type="reaction ID" value="UER00021"/>
</dbReference>
<evidence type="ECO:0000256" key="10">
    <source>
        <dbReference type="ARBA" id="ARBA00023285"/>
    </source>
</evidence>
<evidence type="ECO:0000256" key="9">
    <source>
        <dbReference type="ARBA" id="ARBA00022833"/>
    </source>
</evidence>
<evidence type="ECO:0000256" key="11">
    <source>
        <dbReference type="ARBA" id="ARBA00051301"/>
    </source>
</evidence>